<dbReference type="GeneID" id="105426842"/>
<accession>A0A6I9W3V3</accession>
<dbReference type="PANTHER" id="PTHR46585:SF1">
    <property type="entry name" value="CHROMO DOMAIN-CONTAINING PROTEIN"/>
    <property type="match status" value="1"/>
</dbReference>
<evidence type="ECO:0000313" key="1">
    <source>
        <dbReference type="Proteomes" id="UP000504615"/>
    </source>
</evidence>
<dbReference type="PANTHER" id="PTHR46585">
    <property type="entry name" value="INTEGRASE CORE DOMAIN CONTAINING PROTEIN"/>
    <property type="match status" value="1"/>
</dbReference>
<organism evidence="1 2">
    <name type="scientific">Pogonomyrmex barbatus</name>
    <name type="common">red harvester ant</name>
    <dbReference type="NCBI Taxonomy" id="144034"/>
    <lineage>
        <taxon>Eukaryota</taxon>
        <taxon>Metazoa</taxon>
        <taxon>Ecdysozoa</taxon>
        <taxon>Arthropoda</taxon>
        <taxon>Hexapoda</taxon>
        <taxon>Insecta</taxon>
        <taxon>Pterygota</taxon>
        <taxon>Neoptera</taxon>
        <taxon>Endopterygota</taxon>
        <taxon>Hymenoptera</taxon>
        <taxon>Apocrita</taxon>
        <taxon>Aculeata</taxon>
        <taxon>Formicoidea</taxon>
        <taxon>Formicidae</taxon>
        <taxon>Myrmicinae</taxon>
        <taxon>Pogonomyrmex</taxon>
    </lineage>
</organism>
<evidence type="ECO:0000313" key="2">
    <source>
        <dbReference type="RefSeq" id="XP_011636546.1"/>
    </source>
</evidence>
<reference evidence="2" key="1">
    <citation type="submission" date="2025-08" db="UniProtKB">
        <authorList>
            <consortium name="RefSeq"/>
        </authorList>
    </citation>
    <scope>IDENTIFICATION</scope>
</reference>
<dbReference type="AlphaFoldDB" id="A0A6I9W3V3"/>
<protein>
    <submittedName>
        <fullName evidence="2">Uncharacterized protein LOC105426842</fullName>
    </submittedName>
</protein>
<name>A0A6I9W3V3_9HYME</name>
<keyword evidence="1" id="KW-1185">Reference proteome</keyword>
<proteinExistence type="predicted"/>
<dbReference type="Proteomes" id="UP000504615">
    <property type="component" value="Unplaced"/>
</dbReference>
<gene>
    <name evidence="2" type="primary">LOC105426842</name>
</gene>
<dbReference type="RefSeq" id="XP_011636546.1">
    <property type="nucleotide sequence ID" value="XM_011638244.1"/>
</dbReference>
<dbReference type="OrthoDB" id="6343797at2759"/>
<sequence length="173" mass="20095">MSEKFANMRKEFYNANVQKFLKKYNINHYSTYSMKVSVIERFYAYIEERHGSNLCSTETINGSICCRVSCQSTTHENIELSICDPFTPAIADKFLTTVYSRVNIAAPARFKVGDSIRVSKFKTTFEKDYTSNWTTEIFKIIKVPKTNPVTYLLENYKGKPVAGGFYEYELHRH</sequence>
<dbReference type="KEGG" id="pbar:105426842"/>